<evidence type="ECO:0000313" key="2">
    <source>
        <dbReference type="Proteomes" id="UP001156368"/>
    </source>
</evidence>
<dbReference type="Proteomes" id="UP001156368">
    <property type="component" value="Segment"/>
</dbReference>
<proteinExistence type="predicted"/>
<organism evidence="1 2">
    <name type="scientific">Pseudomonas phage phiH1</name>
    <dbReference type="NCBI Taxonomy" id="2982871"/>
    <lineage>
        <taxon>Viruses</taxon>
        <taxon>Duplodnaviria</taxon>
        <taxon>Heunggongvirae</taxon>
        <taxon>Uroviricota</taxon>
        <taxon>Caudoviricetes</taxon>
        <taxon>Mesyanzhinovviridae</taxon>
        <taxon>Bradleyvirinae</taxon>
        <taxon>Pamexvirus</taxon>
        <taxon>Pamexvirus phiH1</taxon>
    </lineage>
</organism>
<dbReference type="RefSeq" id="YP_010739407.1">
    <property type="nucleotide sequence ID" value="NC_073039.1"/>
</dbReference>
<dbReference type="GeneID" id="79586795"/>
<accession>A0AAX3D185</accession>
<name>A0AAX3D185_9CAUD</name>
<reference evidence="1 2" key="1">
    <citation type="submission" date="2022-09" db="EMBL/GenBank/DDBJ databases">
        <authorList>
            <person name="Huang Z.W."/>
            <person name="Li Y.Y."/>
            <person name="Yang H.J."/>
        </authorList>
    </citation>
    <scope>NUCLEOTIDE SEQUENCE [LARGE SCALE GENOMIC DNA]</scope>
</reference>
<evidence type="ECO:0000313" key="1">
    <source>
        <dbReference type="EMBL" id="UYD21607.1"/>
    </source>
</evidence>
<dbReference type="EMBL" id="OP380269">
    <property type="protein sequence ID" value="UYD21607.1"/>
    <property type="molecule type" value="Genomic_DNA"/>
</dbReference>
<dbReference type="KEGG" id="vg:79586795"/>
<sequence>MAVITVYGLQNYNGWRQKNPSEIAPGYDEIDFVDGSVPPNRPVMLAPGFGFCTITDNTPIDLEPHEVLTSYRQQSFLDDYYFRVHVNPGVIELGNLLSAQTRNVEVWSAYFEPRLLSSISQVGTDGITLTQPALPPTSFAALEARTYVLNISTNGAPVIDALYTFNFPGDSPTLTVTGRRVVVWPFVPQTEHRETLEWFTDILPSFGAEQRIALRTAPRQSFNHEFQLDEYQYSRAKAIATQWAHRVYGLPVWSELTRLGPVPMGTTELMFDTSNADYRSDDIVIVWESDEHFVAAECTDVLADRVVLKLPLEQSYQNAYVAPLRFARTFEGMQFRRRAHDVVTASATFQVTANKDLGASVGLPQYRGKDVLTDRTILVGDLVERISRSIDEFDNGSGPIAVDIKNDWVNYARAITFDTLDRAARWSARKWVHSRRGRQKAFWLPSWNPDLVILDDVGPTGASLTVRPIGYPLYYGVKDVMIQLNDGTRLFSRVLGAAVDVNGNEVLSLEAPVGTGFAAADVALACFMSHVRFNSDRVEISHSYAGRATASVPVTETPEA</sequence>
<protein>
    <submittedName>
        <fullName evidence="1">Distal tail protein</fullName>
    </submittedName>
</protein>
<keyword evidence="2" id="KW-1185">Reference proteome</keyword>